<reference evidence="1" key="2">
    <citation type="submission" date="2025-09" db="UniProtKB">
        <authorList>
            <consortium name="EnsemblPlants"/>
        </authorList>
    </citation>
    <scope>IDENTIFICATION</scope>
</reference>
<dbReference type="EnsemblPlants" id="AVESA.00010b.r2.2AG0260040.2">
    <property type="protein sequence ID" value="AVESA.00010b.r2.2AG0260040.2.CDS"/>
    <property type="gene ID" value="AVESA.00010b.r2.2AG0260040"/>
</dbReference>
<evidence type="ECO:0000313" key="1">
    <source>
        <dbReference type="EnsemblPlants" id="AVESA.00010b.r2.2AG0260040.2.CDS"/>
    </source>
</evidence>
<protein>
    <submittedName>
        <fullName evidence="1">Uncharacterized protein</fullName>
    </submittedName>
</protein>
<name>A0ACD5UIZ4_AVESA</name>
<sequence length="481" mass="52245">MHPAMAAFFAPREDEEEVEGGGLFGGRFSAARPDVVTQQFFPTTAAAAAQPRQQRQAVEQQRQAVERCVLAGAAGASAGAGRWARTASRAKSRRGPRSRSSQYRGVTFYRRTGRWESHIWDCGKQVYLGGFDTAQAAARWLIGNAWHRNPAHCLRLEKRDERAHLNPTKQKSLTHLIDSRAYDQAAIKFRGVEADINFSLDDYKEDINKMSGLSKEEFVQVLRRQGAGFVRGSSRFRGVTLHKCGKWEARIGQLMGKKFVYLGLYDTEMDAAKAYDKAAMDSCGEGEEAVTNFEEPKAVSTCDGEVGLQPRSSGPDLELSLGCSGGGGDPTIGTNGGDNPHAATWGSRRMSPTIEAPEEEDDDEEETAAACYPHRNRQSIWIRPSSRAITLPRLALGCPDGDRRPTTSSSAMLHMGQISGGGRAEAELHMLGWPTGGGNHWHPYAAEAAAASSGFSPAPRQGAAAAGGYGVRNLNHHRLES</sequence>
<keyword evidence="2" id="KW-1185">Reference proteome</keyword>
<organism evidence="1 2">
    <name type="scientific">Avena sativa</name>
    <name type="common">Oat</name>
    <dbReference type="NCBI Taxonomy" id="4498"/>
    <lineage>
        <taxon>Eukaryota</taxon>
        <taxon>Viridiplantae</taxon>
        <taxon>Streptophyta</taxon>
        <taxon>Embryophyta</taxon>
        <taxon>Tracheophyta</taxon>
        <taxon>Spermatophyta</taxon>
        <taxon>Magnoliopsida</taxon>
        <taxon>Liliopsida</taxon>
        <taxon>Poales</taxon>
        <taxon>Poaceae</taxon>
        <taxon>BOP clade</taxon>
        <taxon>Pooideae</taxon>
        <taxon>Poodae</taxon>
        <taxon>Poeae</taxon>
        <taxon>Poeae Chloroplast Group 1 (Aveneae type)</taxon>
        <taxon>Aveninae</taxon>
        <taxon>Avena</taxon>
    </lineage>
</organism>
<reference evidence="1" key="1">
    <citation type="submission" date="2021-05" db="EMBL/GenBank/DDBJ databases">
        <authorList>
            <person name="Scholz U."/>
            <person name="Mascher M."/>
            <person name="Fiebig A."/>
        </authorList>
    </citation>
    <scope>NUCLEOTIDE SEQUENCE [LARGE SCALE GENOMIC DNA]</scope>
</reference>
<accession>A0ACD5UIZ4</accession>
<evidence type="ECO:0000313" key="2">
    <source>
        <dbReference type="Proteomes" id="UP001732700"/>
    </source>
</evidence>
<proteinExistence type="predicted"/>
<dbReference type="Proteomes" id="UP001732700">
    <property type="component" value="Chromosome 2A"/>
</dbReference>